<dbReference type="SUPFAM" id="SSF56209">
    <property type="entry name" value="Nitrile hydratase alpha chain"/>
    <property type="match status" value="1"/>
</dbReference>
<protein>
    <recommendedName>
        <fullName evidence="4">Class IIb bacteriocin, lactobin A/cerein 7B family</fullName>
    </recommendedName>
</protein>
<evidence type="ECO:0000256" key="1">
    <source>
        <dbReference type="SAM" id="Phobius"/>
    </source>
</evidence>
<keyword evidence="3" id="KW-1185">Reference proteome</keyword>
<gene>
    <name evidence="2" type="ORF">GCM10022393_41110</name>
</gene>
<name>A0ABP6UTS0_9FLAO</name>
<comment type="caution">
    <text evidence="2">The sequence shown here is derived from an EMBL/GenBank/DDBJ whole genome shotgun (WGS) entry which is preliminary data.</text>
</comment>
<keyword evidence="1" id="KW-0472">Membrane</keyword>
<evidence type="ECO:0000313" key="3">
    <source>
        <dbReference type="Proteomes" id="UP001500459"/>
    </source>
</evidence>
<accession>A0ABP6UTS0</accession>
<proteinExistence type="predicted"/>
<feature type="transmembrane region" description="Helical" evidence="1">
    <location>
        <begin position="88"/>
        <end position="118"/>
    </location>
</feature>
<evidence type="ECO:0008006" key="4">
    <source>
        <dbReference type="Google" id="ProtNLM"/>
    </source>
</evidence>
<reference evidence="3" key="1">
    <citation type="journal article" date="2019" name="Int. J. Syst. Evol. Microbiol.">
        <title>The Global Catalogue of Microorganisms (GCM) 10K type strain sequencing project: providing services to taxonomists for standard genome sequencing and annotation.</title>
        <authorList>
            <consortium name="The Broad Institute Genomics Platform"/>
            <consortium name="The Broad Institute Genome Sequencing Center for Infectious Disease"/>
            <person name="Wu L."/>
            <person name="Ma J."/>
        </authorList>
    </citation>
    <scope>NUCLEOTIDE SEQUENCE [LARGE SCALE GENOMIC DNA]</scope>
    <source>
        <strain evidence="3">JCM 17106</strain>
    </source>
</reference>
<dbReference type="InterPro" id="IPR023991">
    <property type="entry name" value="Bacteriocin_IIb_lactobn/cerein"/>
</dbReference>
<dbReference type="NCBIfam" id="TIGR03949">
    <property type="entry name" value="bact_IIb_cerein"/>
    <property type="match status" value="1"/>
</dbReference>
<keyword evidence="1" id="KW-1133">Transmembrane helix</keyword>
<organism evidence="2 3">
    <name type="scientific">Aquimarina addita</name>
    <dbReference type="NCBI Taxonomy" id="870485"/>
    <lineage>
        <taxon>Bacteria</taxon>
        <taxon>Pseudomonadati</taxon>
        <taxon>Bacteroidota</taxon>
        <taxon>Flavobacteriia</taxon>
        <taxon>Flavobacteriales</taxon>
        <taxon>Flavobacteriaceae</taxon>
        <taxon>Aquimarina</taxon>
    </lineage>
</organism>
<evidence type="ECO:0000313" key="2">
    <source>
        <dbReference type="EMBL" id="GAA3522344.1"/>
    </source>
</evidence>
<dbReference type="Proteomes" id="UP001500459">
    <property type="component" value="Unassembled WGS sequence"/>
</dbReference>
<dbReference type="EMBL" id="BAABCW010000029">
    <property type="protein sequence ID" value="GAA3522344.1"/>
    <property type="molecule type" value="Genomic_DNA"/>
</dbReference>
<dbReference type="InterPro" id="IPR036648">
    <property type="entry name" value="CN_Hdrase_a/SCN_Hdrase_g_sf"/>
</dbReference>
<dbReference type="Gene3D" id="3.90.330.10">
    <property type="entry name" value="Nitrile hydratase alpha /Thiocyanate hydrolase gamma"/>
    <property type="match status" value="1"/>
</dbReference>
<sequence length="119" mass="13069">MEIHENQKKIEGLMSTLNKRSWESNDFKNQLITSPITTIESITGKESRLPKHMKVIVEDQSNSSNIYLNIPAKPDFENLELTDEQLEIVSGGIVVGTALTFTAIGLLALGGGIAAGYYM</sequence>
<keyword evidence="1" id="KW-0812">Transmembrane</keyword>